<feature type="region of interest" description="Disordered" evidence="1">
    <location>
        <begin position="45"/>
        <end position="68"/>
    </location>
</feature>
<dbReference type="Gene3D" id="3.90.550.10">
    <property type="entry name" value="Spore Coat Polysaccharide Biosynthesis Protein SpsA, Chain A"/>
    <property type="match status" value="1"/>
</dbReference>
<name>A0AAF3EU02_9BILA</name>
<organism evidence="3 4">
    <name type="scientific">Mesorhabditis belari</name>
    <dbReference type="NCBI Taxonomy" id="2138241"/>
    <lineage>
        <taxon>Eukaryota</taxon>
        <taxon>Metazoa</taxon>
        <taxon>Ecdysozoa</taxon>
        <taxon>Nematoda</taxon>
        <taxon>Chromadorea</taxon>
        <taxon>Rhabditida</taxon>
        <taxon>Rhabditina</taxon>
        <taxon>Rhabditomorpha</taxon>
        <taxon>Rhabditoidea</taxon>
        <taxon>Rhabditidae</taxon>
        <taxon>Mesorhabditinae</taxon>
        <taxon>Mesorhabditis</taxon>
    </lineage>
</organism>
<evidence type="ECO:0000256" key="1">
    <source>
        <dbReference type="SAM" id="MobiDB-lite"/>
    </source>
</evidence>
<protein>
    <submittedName>
        <fullName evidence="4">Nucleotide-diphospho-sugar transferase domain-containing protein</fullName>
    </submittedName>
</protein>
<dbReference type="Pfam" id="PF03314">
    <property type="entry name" value="DUF273"/>
    <property type="match status" value="1"/>
</dbReference>
<evidence type="ECO:0000313" key="3">
    <source>
        <dbReference type="Proteomes" id="UP000887575"/>
    </source>
</evidence>
<dbReference type="WBParaSite" id="MBELARI_LOCUS17642">
    <property type="protein sequence ID" value="MBELARI_LOCUS17642"/>
    <property type="gene ID" value="MBELARI_LOCUS17642"/>
</dbReference>
<sequence>MITWKTQRRHIGNLIFWILFCFLSWHFFDSHFQNQQKQETQNDANLDLKCPSRPSPESDPQSPSRIPPQFIPYPRRQNMSHCVPTFGKINIFIAYKAGALKDHYHVALSSWRCYLKSTNYTLVLVDVDNDPRVTSKCSQYKEFMFLRHCALLQYMSEADWTIAMDADTGVINPEHCIEEYIDPRVPLIFHQRFHNYEIAADTFIVKNSTFARNFIKEWADWDFRRPKLQFDNRDNGALHMQLLETIFNETAPNAVEMCREIWVTHTIDIWSYFAMVQCAKMMMGANRFWPGKLLIYPKGEGMTRDDWITNDHGTKFSDRDFLFHAWKHQSVTPTSAYSFEKIPDVDKCGVGTLEGWYWRNGTRVSEKELLDLLLKSETYHMKWPVEPRQHQKARVIPWFEVSELKRCHPNCMDRTKL</sequence>
<evidence type="ECO:0000256" key="2">
    <source>
        <dbReference type="SAM" id="Phobius"/>
    </source>
</evidence>
<proteinExistence type="predicted"/>
<dbReference type="Proteomes" id="UP000887575">
    <property type="component" value="Unassembled WGS sequence"/>
</dbReference>
<keyword evidence="3" id="KW-1185">Reference proteome</keyword>
<dbReference type="PANTHER" id="PTHR31562:SF8">
    <property type="entry name" value="ALPHA-1,6-MANNOSYLTRANSFERASE"/>
    <property type="match status" value="1"/>
</dbReference>
<keyword evidence="2" id="KW-1133">Transmembrane helix</keyword>
<dbReference type="PANTHER" id="PTHR31562">
    <property type="entry name" value="PROTEIN CBG18972"/>
    <property type="match status" value="1"/>
</dbReference>
<feature type="transmembrane region" description="Helical" evidence="2">
    <location>
        <begin position="12"/>
        <end position="28"/>
    </location>
</feature>
<dbReference type="InterPro" id="IPR029044">
    <property type="entry name" value="Nucleotide-diphossugar_trans"/>
</dbReference>
<reference evidence="4" key="1">
    <citation type="submission" date="2024-02" db="UniProtKB">
        <authorList>
            <consortium name="WormBaseParasite"/>
        </authorList>
    </citation>
    <scope>IDENTIFICATION</scope>
</reference>
<dbReference type="InterPro" id="IPR004988">
    <property type="entry name" value="DUF273"/>
</dbReference>
<dbReference type="AlphaFoldDB" id="A0AAF3EU02"/>
<keyword evidence="2" id="KW-0472">Membrane</keyword>
<evidence type="ECO:0000313" key="4">
    <source>
        <dbReference type="WBParaSite" id="MBELARI_LOCUS17642"/>
    </source>
</evidence>
<keyword evidence="2" id="KW-0812">Transmembrane</keyword>
<accession>A0AAF3EU02</accession>